<dbReference type="Proteomes" id="UP001207582">
    <property type="component" value="Unassembled WGS sequence"/>
</dbReference>
<sequence>MAFDEGLAQLMRDDLAGERVTERKMFGGLAFLLDGHMVCGVHGGGAMFRVGKANEAAALAVPGAAPMDFTGRKMGGMIDLSDEAAADDARRGRLMTLALAFAKSLPPKEPR</sequence>
<feature type="domain" description="TfoX N-terminal" evidence="1">
    <location>
        <begin position="18"/>
        <end position="102"/>
    </location>
</feature>
<accession>A0ABT3J3J7</accession>
<evidence type="ECO:0000313" key="3">
    <source>
        <dbReference type="Proteomes" id="UP001207582"/>
    </source>
</evidence>
<organism evidence="2 3">
    <name type="scientific">Defluviimonas salinarum</name>
    <dbReference type="NCBI Taxonomy" id="2992147"/>
    <lineage>
        <taxon>Bacteria</taxon>
        <taxon>Pseudomonadati</taxon>
        <taxon>Pseudomonadota</taxon>
        <taxon>Alphaproteobacteria</taxon>
        <taxon>Rhodobacterales</taxon>
        <taxon>Paracoccaceae</taxon>
        <taxon>Albidovulum</taxon>
    </lineage>
</organism>
<name>A0ABT3J3J7_9RHOB</name>
<dbReference type="Pfam" id="PF04993">
    <property type="entry name" value="TfoX_N"/>
    <property type="match status" value="1"/>
</dbReference>
<dbReference type="Gene3D" id="3.30.1460.30">
    <property type="entry name" value="YgaC/TfoX-N like chaperone"/>
    <property type="match status" value="1"/>
</dbReference>
<reference evidence="2 3" key="1">
    <citation type="submission" date="2022-10" db="EMBL/GenBank/DDBJ databases">
        <title>Defluviimonas sp. CAU 1641 isolated from mud.</title>
        <authorList>
            <person name="Kim W."/>
        </authorList>
    </citation>
    <scope>NUCLEOTIDE SEQUENCE [LARGE SCALE GENOMIC DNA]</scope>
    <source>
        <strain evidence="2 3">CAU 1641</strain>
    </source>
</reference>
<dbReference type="RefSeq" id="WP_264772078.1">
    <property type="nucleotide sequence ID" value="NZ_JAPDOG010000009.1"/>
</dbReference>
<dbReference type="EMBL" id="JAPDOG010000009">
    <property type="protein sequence ID" value="MCW3782267.1"/>
    <property type="molecule type" value="Genomic_DNA"/>
</dbReference>
<dbReference type="SUPFAM" id="SSF159894">
    <property type="entry name" value="YgaC/TfoX-N like"/>
    <property type="match status" value="1"/>
</dbReference>
<keyword evidence="3" id="KW-1185">Reference proteome</keyword>
<proteinExistence type="predicted"/>
<evidence type="ECO:0000313" key="2">
    <source>
        <dbReference type="EMBL" id="MCW3782267.1"/>
    </source>
</evidence>
<comment type="caution">
    <text evidence="2">The sequence shown here is derived from an EMBL/GenBank/DDBJ whole genome shotgun (WGS) entry which is preliminary data.</text>
</comment>
<evidence type="ECO:0000259" key="1">
    <source>
        <dbReference type="Pfam" id="PF04993"/>
    </source>
</evidence>
<gene>
    <name evidence="2" type="ORF">OM960_11770</name>
</gene>
<dbReference type="InterPro" id="IPR007076">
    <property type="entry name" value="TfoX_N"/>
</dbReference>
<protein>
    <submittedName>
        <fullName evidence="2">TfoX/Sxy family protein</fullName>
    </submittedName>
</protein>